<evidence type="ECO:0000313" key="4">
    <source>
        <dbReference type="Proteomes" id="UP000181790"/>
    </source>
</evidence>
<comment type="similarity">
    <text evidence="1 2">Belongs to the UPF0301 (AlgH) family.</text>
</comment>
<dbReference type="RefSeq" id="WP_071505250.1">
    <property type="nucleotide sequence ID" value="NZ_MORL01000015.1"/>
</dbReference>
<proteinExistence type="inferred from homology"/>
<dbReference type="InterPro" id="IPR003774">
    <property type="entry name" value="AlgH-like"/>
</dbReference>
<dbReference type="EMBL" id="MORL01000015">
    <property type="protein sequence ID" value="OIN57114.1"/>
    <property type="molecule type" value="Genomic_DNA"/>
</dbReference>
<dbReference type="Gene3D" id="3.40.1740.10">
    <property type="entry name" value="VC0467-like"/>
    <property type="match status" value="1"/>
</dbReference>
<dbReference type="SUPFAM" id="SSF143456">
    <property type="entry name" value="VC0467-like"/>
    <property type="match status" value="1"/>
</dbReference>
<dbReference type="GO" id="GO:0005829">
    <property type="term" value="C:cytosol"/>
    <property type="evidence" value="ECO:0007669"/>
    <property type="project" value="TreeGrafter"/>
</dbReference>
<name>A0A1S2VEG2_9BACT</name>
<dbReference type="HAMAP" id="MF_00758">
    <property type="entry name" value="UPF0301"/>
    <property type="match status" value="1"/>
</dbReference>
<dbReference type="PANTHER" id="PTHR30327:SF1">
    <property type="entry name" value="UPF0301 PROTEIN YQGE"/>
    <property type="match status" value="1"/>
</dbReference>
<dbReference type="Proteomes" id="UP000181790">
    <property type="component" value="Unassembled WGS sequence"/>
</dbReference>
<protein>
    <recommendedName>
        <fullName evidence="2">UPF0301 protein BLX24_21405</fullName>
    </recommendedName>
</protein>
<dbReference type="OrthoDB" id="9807486at2"/>
<keyword evidence="4" id="KW-1185">Reference proteome</keyword>
<reference evidence="3 4" key="1">
    <citation type="submission" date="2016-10" db="EMBL/GenBank/DDBJ databases">
        <title>Arsenicibacter rosenii gen. nov., sp. nov., an efficient arsenic-methylating bacterium isolated from an arsenic-contaminated paddy soil.</title>
        <authorList>
            <person name="Huang K."/>
        </authorList>
    </citation>
    <scope>NUCLEOTIDE SEQUENCE [LARGE SCALE GENOMIC DNA]</scope>
    <source>
        <strain evidence="3 4">SM-1</strain>
    </source>
</reference>
<comment type="caution">
    <text evidence="3">The sequence shown here is derived from an EMBL/GenBank/DDBJ whole genome shotgun (WGS) entry which is preliminary data.</text>
</comment>
<accession>A0A1S2VEG2</accession>
<sequence>MKTTTVTNGSILIAEPFLGDANFERSVVLVCEHSEEGTFGLVLNQTTNLMLSDVIDDIYSDVPLFLGGPVQQNTLHFIHRRPDLIEHSIRIQDGLYWSGDFEQIKQAINIGTLSEEDIRFFVGYSGWSEGQLDGELNEKAWIVSKADTDFLFNTPADQFWRGILKRMGGEFKVLSNYPVDPRLN</sequence>
<gene>
    <name evidence="3" type="ORF">BLX24_21405</name>
</gene>
<evidence type="ECO:0000256" key="1">
    <source>
        <dbReference type="ARBA" id="ARBA00009600"/>
    </source>
</evidence>
<organism evidence="3 4">
    <name type="scientific">Arsenicibacter rosenii</name>
    <dbReference type="NCBI Taxonomy" id="1750698"/>
    <lineage>
        <taxon>Bacteria</taxon>
        <taxon>Pseudomonadati</taxon>
        <taxon>Bacteroidota</taxon>
        <taxon>Cytophagia</taxon>
        <taxon>Cytophagales</taxon>
        <taxon>Spirosomataceae</taxon>
        <taxon>Arsenicibacter</taxon>
    </lineage>
</organism>
<dbReference type="Pfam" id="PF02622">
    <property type="entry name" value="DUF179"/>
    <property type="match status" value="1"/>
</dbReference>
<dbReference type="AlphaFoldDB" id="A0A1S2VEG2"/>
<evidence type="ECO:0000256" key="2">
    <source>
        <dbReference type="HAMAP-Rule" id="MF_00758"/>
    </source>
</evidence>
<dbReference type="PANTHER" id="PTHR30327">
    <property type="entry name" value="UNCHARACTERIZED PROTEIN YQGE"/>
    <property type="match status" value="1"/>
</dbReference>
<evidence type="ECO:0000313" key="3">
    <source>
        <dbReference type="EMBL" id="OIN57114.1"/>
    </source>
</evidence>